<reference evidence="1" key="1">
    <citation type="journal article" date="2015" name="Nature">
        <title>Complex archaea that bridge the gap between prokaryotes and eukaryotes.</title>
        <authorList>
            <person name="Spang A."/>
            <person name="Saw J.H."/>
            <person name="Jorgensen S.L."/>
            <person name="Zaremba-Niedzwiedzka K."/>
            <person name="Martijn J."/>
            <person name="Lind A.E."/>
            <person name="van Eijk R."/>
            <person name="Schleper C."/>
            <person name="Guy L."/>
            <person name="Ettema T.J."/>
        </authorList>
    </citation>
    <scope>NUCLEOTIDE SEQUENCE</scope>
</reference>
<protein>
    <submittedName>
        <fullName evidence="1">Uncharacterized protein</fullName>
    </submittedName>
</protein>
<accession>A0A0F9MU63</accession>
<organism evidence="1">
    <name type="scientific">marine sediment metagenome</name>
    <dbReference type="NCBI Taxonomy" id="412755"/>
    <lineage>
        <taxon>unclassified sequences</taxon>
        <taxon>metagenomes</taxon>
        <taxon>ecological metagenomes</taxon>
    </lineage>
</organism>
<name>A0A0F9MU63_9ZZZZ</name>
<dbReference type="EMBL" id="LAZR01008220">
    <property type="protein sequence ID" value="KKM80195.1"/>
    <property type="molecule type" value="Genomic_DNA"/>
</dbReference>
<dbReference type="AlphaFoldDB" id="A0A0F9MU63"/>
<gene>
    <name evidence="1" type="ORF">LCGC14_1342380</name>
</gene>
<sequence>MSETEEVEEKDNSFIKIVSRNHPIFKNRGSILYSMQNGKLNAEKLPTVPDNVIICDGCNELIKDEEVGLLMLEPNRCWGTQCKNCRVEHFSELPVVRE</sequence>
<evidence type="ECO:0000313" key="1">
    <source>
        <dbReference type="EMBL" id="KKM80195.1"/>
    </source>
</evidence>
<comment type="caution">
    <text evidence="1">The sequence shown here is derived from an EMBL/GenBank/DDBJ whole genome shotgun (WGS) entry which is preliminary data.</text>
</comment>
<proteinExistence type="predicted"/>